<evidence type="ECO:0000259" key="3">
    <source>
        <dbReference type="Pfam" id="PF13649"/>
    </source>
</evidence>
<comment type="caution">
    <text evidence="4">The sequence shown here is derived from an EMBL/GenBank/DDBJ whole genome shotgun (WGS) entry which is preliminary data.</text>
</comment>
<protein>
    <submittedName>
        <fullName evidence="4">S-adenosyl-L-methionine-dependent methyltransferase</fullName>
    </submittedName>
</protein>
<dbReference type="PANTHER" id="PTHR43861">
    <property type="entry name" value="TRANS-ACONITATE 2-METHYLTRANSFERASE-RELATED"/>
    <property type="match status" value="1"/>
</dbReference>
<dbReference type="CDD" id="cd02440">
    <property type="entry name" value="AdoMet_MTases"/>
    <property type="match status" value="1"/>
</dbReference>
<dbReference type="Gene3D" id="3.40.50.150">
    <property type="entry name" value="Vaccinia Virus protein VP39"/>
    <property type="match status" value="1"/>
</dbReference>
<evidence type="ECO:0000256" key="1">
    <source>
        <dbReference type="ARBA" id="ARBA00022679"/>
    </source>
</evidence>
<name>A0AA39QC38_9AGAR</name>
<dbReference type="Pfam" id="PF13649">
    <property type="entry name" value="Methyltransf_25"/>
    <property type="match status" value="1"/>
</dbReference>
<evidence type="ECO:0000256" key="2">
    <source>
        <dbReference type="SAM" id="MobiDB-lite"/>
    </source>
</evidence>
<feature type="compositionally biased region" description="Basic residues" evidence="2">
    <location>
        <begin position="1"/>
        <end position="15"/>
    </location>
</feature>
<evidence type="ECO:0000313" key="4">
    <source>
        <dbReference type="EMBL" id="KAK0498979.1"/>
    </source>
</evidence>
<dbReference type="GO" id="GO:0032259">
    <property type="term" value="P:methylation"/>
    <property type="evidence" value="ECO:0007669"/>
    <property type="project" value="UniProtKB-KW"/>
</dbReference>
<dbReference type="Proteomes" id="UP001175228">
    <property type="component" value="Unassembled WGS sequence"/>
</dbReference>
<dbReference type="AlphaFoldDB" id="A0AA39QC38"/>
<keyword evidence="5" id="KW-1185">Reference proteome</keyword>
<gene>
    <name evidence="4" type="ORF">EDD18DRAFT_1154765</name>
</gene>
<reference evidence="4" key="1">
    <citation type="submission" date="2023-06" db="EMBL/GenBank/DDBJ databases">
        <authorList>
            <consortium name="Lawrence Berkeley National Laboratory"/>
            <person name="Ahrendt S."/>
            <person name="Sahu N."/>
            <person name="Indic B."/>
            <person name="Wong-Bajracharya J."/>
            <person name="Merenyi Z."/>
            <person name="Ke H.-M."/>
            <person name="Monk M."/>
            <person name="Kocsube S."/>
            <person name="Drula E."/>
            <person name="Lipzen A."/>
            <person name="Balint B."/>
            <person name="Henrissat B."/>
            <person name="Andreopoulos B."/>
            <person name="Martin F.M."/>
            <person name="Harder C.B."/>
            <person name="Rigling D."/>
            <person name="Ford K.L."/>
            <person name="Foster G.D."/>
            <person name="Pangilinan J."/>
            <person name="Papanicolaou A."/>
            <person name="Barry K."/>
            <person name="LaButti K."/>
            <person name="Viragh M."/>
            <person name="Koriabine M."/>
            <person name="Yan M."/>
            <person name="Riley R."/>
            <person name="Champramary S."/>
            <person name="Plett K.L."/>
            <person name="Tsai I.J."/>
            <person name="Slot J."/>
            <person name="Sipos G."/>
            <person name="Plett J."/>
            <person name="Nagy L.G."/>
            <person name="Grigoriev I.V."/>
        </authorList>
    </citation>
    <scope>NUCLEOTIDE SEQUENCE</scope>
    <source>
        <strain evidence="4">HWK02</strain>
    </source>
</reference>
<evidence type="ECO:0000313" key="5">
    <source>
        <dbReference type="Proteomes" id="UP001175228"/>
    </source>
</evidence>
<dbReference type="EMBL" id="JAUEPU010000010">
    <property type="protein sequence ID" value="KAK0498979.1"/>
    <property type="molecule type" value="Genomic_DNA"/>
</dbReference>
<feature type="domain" description="Methyltransferase" evidence="3">
    <location>
        <begin position="65"/>
        <end position="161"/>
    </location>
</feature>
<dbReference type="InterPro" id="IPR041698">
    <property type="entry name" value="Methyltransf_25"/>
</dbReference>
<dbReference type="SUPFAM" id="SSF53335">
    <property type="entry name" value="S-adenosyl-L-methionine-dependent methyltransferases"/>
    <property type="match status" value="1"/>
</dbReference>
<keyword evidence="1" id="KW-0808">Transferase</keyword>
<feature type="region of interest" description="Disordered" evidence="2">
    <location>
        <begin position="1"/>
        <end position="31"/>
    </location>
</feature>
<accession>A0AA39QC38</accession>
<sequence>MAEHHHHHHHHHHGHGHDFAGANKEHYNKGSHTYDELPMVKEATEKEANYILSHGWSFDPESTTVLNFACGTGLLEATLIAHCKSVQGVDISQGMVDQYNKRAETLGVTSKMSAIAHELKGLPHELEGRKFDVVLCTVAYHHFESTDEITRILAYFLKPGGALLVTDRVSPDAVSNTEDIPGKYGAFIPHKSGFSEEDMRKLFEGAGLESFSMNIIPGATMDMLGLKGQKLFLAKGVKPF</sequence>
<dbReference type="GO" id="GO:0008168">
    <property type="term" value="F:methyltransferase activity"/>
    <property type="evidence" value="ECO:0007669"/>
    <property type="project" value="UniProtKB-KW"/>
</dbReference>
<organism evidence="4 5">
    <name type="scientific">Armillaria luteobubalina</name>
    <dbReference type="NCBI Taxonomy" id="153913"/>
    <lineage>
        <taxon>Eukaryota</taxon>
        <taxon>Fungi</taxon>
        <taxon>Dikarya</taxon>
        <taxon>Basidiomycota</taxon>
        <taxon>Agaricomycotina</taxon>
        <taxon>Agaricomycetes</taxon>
        <taxon>Agaricomycetidae</taxon>
        <taxon>Agaricales</taxon>
        <taxon>Marasmiineae</taxon>
        <taxon>Physalacriaceae</taxon>
        <taxon>Armillaria</taxon>
    </lineage>
</organism>
<dbReference type="InterPro" id="IPR029063">
    <property type="entry name" value="SAM-dependent_MTases_sf"/>
</dbReference>
<keyword evidence="4" id="KW-0489">Methyltransferase</keyword>
<proteinExistence type="predicted"/>